<dbReference type="InterPro" id="IPR023721">
    <property type="entry name" value="Multi-R_MdtD"/>
</dbReference>
<dbReference type="InterPro" id="IPR036259">
    <property type="entry name" value="MFS_trans_sf"/>
</dbReference>
<protein>
    <recommendedName>
        <fullName evidence="8">Putative multidrug resistance protein MdtD</fullName>
    </recommendedName>
</protein>
<gene>
    <name evidence="8" type="primary">mdtD</name>
    <name evidence="10" type="ORF">GEAM_2590</name>
</gene>
<dbReference type="Gene3D" id="1.20.1250.20">
    <property type="entry name" value="MFS general substrate transporter like domains"/>
    <property type="match status" value="1"/>
</dbReference>
<dbReference type="Gene3D" id="1.20.1720.10">
    <property type="entry name" value="Multidrug resistance protein D"/>
    <property type="match status" value="1"/>
</dbReference>
<evidence type="ECO:0000256" key="1">
    <source>
        <dbReference type="ARBA" id="ARBA00004429"/>
    </source>
</evidence>
<sequence length="494" mass="53525">MTSSTSPTEITETPPPAPLPPSVRWQLWIVAFGFFMQALDTTIVNTALPSMAVSLGENPLHMHSVVVAYVLTVAVMLPASGWLADRIGVKWVFFSAIVLFTVGSLLCAQSSSLQELVMSRVVQGVGGAMMVPVGRLTVLKIVPRSEYMAAMTMVTLPGQVGPLLGPALGGFLVEYASWHWIFLINLPVGIAGCIATVMIIPNYQMQTRRFDISGFVMLAIGMATLTLALDGSRGLGLSGWQLALLVTVGLASLGIYWLHARGNLSALFSLRLFHTATFKIGLIGSFFGRIGSGMLPFMTPVFLQLGLGFTPFHAGLMMVPMVLGSMGMKRVVVRLVNKLGYRRALVTATLLLALITLVFPLIAIYGAFWMIPIVLFFQGMVNSLRFSSMNTLTLKDLPPRLASSGNSLLSMIMQLSMSVGVSVAGIFLGLFAHQQVQAGSENMHTAFLYCYLCMTLVIAIPAWIFSRVPNDDRKNALIDRRRAQAGSPDPMRKS</sequence>
<keyword evidence="2 8" id="KW-0813">Transport</keyword>
<dbReference type="PANTHER" id="PTHR42718">
    <property type="entry name" value="MAJOR FACILITATOR SUPERFAMILY MULTIDRUG TRANSPORTER MFSC"/>
    <property type="match status" value="1"/>
</dbReference>
<feature type="transmembrane region" description="Helical" evidence="8">
    <location>
        <begin position="344"/>
        <end position="363"/>
    </location>
</feature>
<feature type="transmembrane region" description="Helical" evidence="8">
    <location>
        <begin position="178"/>
        <end position="200"/>
    </location>
</feature>
<dbReference type="GeneID" id="78382810"/>
<feature type="transmembrane region" description="Helical" evidence="8">
    <location>
        <begin position="27"/>
        <end position="48"/>
    </location>
</feature>
<keyword evidence="11" id="KW-1185">Reference proteome</keyword>
<dbReference type="AlphaFoldDB" id="A0A085G7W2"/>
<feature type="transmembrane region" description="Helical" evidence="8">
    <location>
        <begin position="235"/>
        <end position="258"/>
    </location>
</feature>
<feature type="transmembrane region" description="Helical" evidence="8">
    <location>
        <begin position="408"/>
        <end position="434"/>
    </location>
</feature>
<proteinExistence type="inferred from homology"/>
<dbReference type="PROSITE" id="PS50850">
    <property type="entry name" value="MFS"/>
    <property type="match status" value="1"/>
</dbReference>
<evidence type="ECO:0000259" key="9">
    <source>
        <dbReference type="PROSITE" id="PS50850"/>
    </source>
</evidence>
<dbReference type="GO" id="GO:0022857">
    <property type="term" value="F:transmembrane transporter activity"/>
    <property type="evidence" value="ECO:0007669"/>
    <property type="project" value="UniProtKB-UniRule"/>
</dbReference>
<evidence type="ECO:0000256" key="4">
    <source>
        <dbReference type="ARBA" id="ARBA00022519"/>
    </source>
</evidence>
<evidence type="ECO:0000256" key="8">
    <source>
        <dbReference type="HAMAP-Rule" id="MF_01577"/>
    </source>
</evidence>
<feature type="transmembrane region" description="Helical" evidence="8">
    <location>
        <begin position="302"/>
        <end position="323"/>
    </location>
</feature>
<feature type="transmembrane region" description="Helical" evidence="8">
    <location>
        <begin position="60"/>
        <end position="79"/>
    </location>
</feature>
<dbReference type="InterPro" id="IPR004638">
    <property type="entry name" value="EmrB-like"/>
</dbReference>
<dbReference type="FunFam" id="1.20.1250.20:FF:000021">
    <property type="entry name" value="Putative multidrug resistance protein MdtD"/>
    <property type="match status" value="1"/>
</dbReference>
<dbReference type="FunFam" id="1.20.1720.10:FF:000001">
    <property type="entry name" value="Putative multidrug resistance protein MdtD"/>
    <property type="match status" value="1"/>
</dbReference>
<evidence type="ECO:0000313" key="10">
    <source>
        <dbReference type="EMBL" id="KFC79807.1"/>
    </source>
</evidence>
<dbReference type="Proteomes" id="UP000028640">
    <property type="component" value="Unassembled WGS sequence"/>
</dbReference>
<dbReference type="eggNOG" id="COG2814">
    <property type="taxonomic scope" value="Bacteria"/>
</dbReference>
<dbReference type="SUPFAM" id="SSF103473">
    <property type="entry name" value="MFS general substrate transporter"/>
    <property type="match status" value="1"/>
</dbReference>
<reference evidence="10 11" key="1">
    <citation type="submission" date="2014-05" db="EMBL/GenBank/DDBJ databases">
        <title>ATOL: Assembling a taxonomically balanced genome-scale reconstruction of the evolutionary history of the Enterobacteriaceae.</title>
        <authorList>
            <person name="Plunkett G.III."/>
            <person name="Neeno-Eckwall E.C."/>
            <person name="Glasner J.D."/>
            <person name="Perna N.T."/>
        </authorList>
    </citation>
    <scope>NUCLEOTIDE SEQUENCE [LARGE SCALE GENOMIC DNA]</scope>
    <source>
        <strain evidence="10 11">ATCC 33852</strain>
    </source>
</reference>
<feature type="transmembrane region" description="Helical" evidence="8">
    <location>
        <begin position="212"/>
        <end position="229"/>
    </location>
</feature>
<keyword evidence="5 8" id="KW-0812">Transmembrane</keyword>
<dbReference type="GO" id="GO:0005886">
    <property type="term" value="C:plasma membrane"/>
    <property type="evidence" value="ECO:0007669"/>
    <property type="project" value="UniProtKB-SubCell"/>
</dbReference>
<evidence type="ECO:0000256" key="6">
    <source>
        <dbReference type="ARBA" id="ARBA00022989"/>
    </source>
</evidence>
<organism evidence="10 11">
    <name type="scientific">Ewingella americana (strain ATCC 33852 / DSM 4580 / CCUG 14506 / JCM 5911 / LMG 7869 / NCTC 12157 / CDC 1468-78)</name>
    <dbReference type="NCBI Taxonomy" id="910964"/>
    <lineage>
        <taxon>Bacteria</taxon>
        <taxon>Pseudomonadati</taxon>
        <taxon>Pseudomonadota</taxon>
        <taxon>Gammaproteobacteria</taxon>
        <taxon>Enterobacterales</taxon>
        <taxon>Yersiniaceae</taxon>
        <taxon>Ewingella</taxon>
    </lineage>
</organism>
<evidence type="ECO:0000256" key="2">
    <source>
        <dbReference type="ARBA" id="ARBA00022448"/>
    </source>
</evidence>
<evidence type="ECO:0000256" key="7">
    <source>
        <dbReference type="ARBA" id="ARBA00023136"/>
    </source>
</evidence>
<keyword evidence="3 8" id="KW-1003">Cell membrane</keyword>
<keyword evidence="4" id="KW-0997">Cell inner membrane</keyword>
<dbReference type="InterPro" id="IPR011701">
    <property type="entry name" value="MFS"/>
</dbReference>
<dbReference type="OrthoDB" id="9812221at2"/>
<dbReference type="InterPro" id="IPR020846">
    <property type="entry name" value="MFS_dom"/>
</dbReference>
<evidence type="ECO:0000256" key="3">
    <source>
        <dbReference type="ARBA" id="ARBA00022475"/>
    </source>
</evidence>
<feature type="transmembrane region" description="Helical" evidence="8">
    <location>
        <begin position="446"/>
        <end position="465"/>
    </location>
</feature>
<comment type="similarity">
    <text evidence="8">Belongs to the major facilitator superfamily. TCR/Tet family.</text>
</comment>
<dbReference type="PRINTS" id="PR01036">
    <property type="entry name" value="TCRTETB"/>
</dbReference>
<dbReference type="CDD" id="cd17503">
    <property type="entry name" value="MFS_LmrB_MDR_like"/>
    <property type="match status" value="1"/>
</dbReference>
<feature type="transmembrane region" description="Helical" evidence="8">
    <location>
        <begin position="117"/>
        <end position="138"/>
    </location>
</feature>
<dbReference type="STRING" id="910964.GEAM_2590"/>
<name>A0A085G7W2_EWIA3</name>
<dbReference type="Pfam" id="PF07690">
    <property type="entry name" value="MFS_1"/>
    <property type="match status" value="1"/>
</dbReference>
<feature type="transmembrane region" description="Helical" evidence="8">
    <location>
        <begin position="91"/>
        <end position="111"/>
    </location>
</feature>
<dbReference type="NCBIfam" id="NF007799">
    <property type="entry name" value="PRK10504.1"/>
    <property type="match status" value="1"/>
</dbReference>
<evidence type="ECO:0000256" key="5">
    <source>
        <dbReference type="ARBA" id="ARBA00022692"/>
    </source>
</evidence>
<keyword evidence="7 8" id="KW-0472">Membrane</keyword>
<dbReference type="PANTHER" id="PTHR42718:SF46">
    <property type="entry name" value="BLR6921 PROTEIN"/>
    <property type="match status" value="1"/>
</dbReference>
<comment type="subcellular location">
    <subcellularLocation>
        <location evidence="1">Cell inner membrane</location>
        <topology evidence="1">Multi-pass membrane protein</topology>
    </subcellularLocation>
    <subcellularLocation>
        <location evidence="8">Cell membrane</location>
        <topology evidence="8">Multi-pass membrane protein</topology>
    </subcellularLocation>
</comment>
<keyword evidence="6 8" id="KW-1133">Transmembrane helix</keyword>
<evidence type="ECO:0000313" key="11">
    <source>
        <dbReference type="Proteomes" id="UP000028640"/>
    </source>
</evidence>
<dbReference type="HAMAP" id="MF_01577">
    <property type="entry name" value="MFS_MdtD"/>
    <property type="match status" value="1"/>
</dbReference>
<dbReference type="EMBL" id="JMPJ01000063">
    <property type="protein sequence ID" value="KFC79807.1"/>
    <property type="molecule type" value="Genomic_DNA"/>
</dbReference>
<accession>A0A085G7W2</accession>
<dbReference type="NCBIfam" id="TIGR00711">
    <property type="entry name" value="efflux_EmrB"/>
    <property type="match status" value="1"/>
</dbReference>
<feature type="transmembrane region" description="Helical" evidence="8">
    <location>
        <begin position="150"/>
        <end position="172"/>
    </location>
</feature>
<feature type="transmembrane region" description="Helical" evidence="8">
    <location>
        <begin position="270"/>
        <end position="290"/>
    </location>
</feature>
<comment type="caution">
    <text evidence="10">The sequence shown here is derived from an EMBL/GenBank/DDBJ whole genome shotgun (WGS) entry which is preliminary data.</text>
</comment>
<dbReference type="RefSeq" id="WP_034792142.1">
    <property type="nucleotide sequence ID" value="NZ_JMPJ01000063.1"/>
</dbReference>
<feature type="domain" description="Major facilitator superfamily (MFS) profile" evidence="9">
    <location>
        <begin position="26"/>
        <end position="469"/>
    </location>
</feature>